<dbReference type="EMBL" id="CP022098">
    <property type="protein sequence ID" value="ATB36298.1"/>
    <property type="molecule type" value="Genomic_DNA"/>
</dbReference>
<reference evidence="1 2" key="1">
    <citation type="submission" date="2017-06" db="EMBL/GenBank/DDBJ databases">
        <title>Sequencing and comparative analysis of myxobacterial genomes.</title>
        <authorList>
            <person name="Rupp O."/>
            <person name="Goesmann A."/>
            <person name="Sogaard-Andersen L."/>
        </authorList>
    </citation>
    <scope>NUCLEOTIDE SEQUENCE [LARGE SCALE GENOMIC DNA]</scope>
    <source>
        <strain evidence="1 2">DSM 52655</strain>
    </source>
</reference>
<dbReference type="Proteomes" id="UP000217257">
    <property type="component" value="Chromosome"/>
</dbReference>
<organism evidence="1 2">
    <name type="scientific">Cystobacter fuscus</name>
    <dbReference type="NCBI Taxonomy" id="43"/>
    <lineage>
        <taxon>Bacteria</taxon>
        <taxon>Pseudomonadati</taxon>
        <taxon>Myxococcota</taxon>
        <taxon>Myxococcia</taxon>
        <taxon>Myxococcales</taxon>
        <taxon>Cystobacterineae</taxon>
        <taxon>Archangiaceae</taxon>
        <taxon>Cystobacter</taxon>
    </lineage>
</organism>
<gene>
    <name evidence="1" type="ORF">CYFUS_001712</name>
</gene>
<name>A0A250IYI0_9BACT</name>
<dbReference type="KEGG" id="cfus:CYFUS_001712"/>
<proteinExistence type="predicted"/>
<sequence>MSPAWRGACQLAAAAVRTEVRKLDKAAKAGLVVDPEQRRALGLLADWVAAAQHHGPEVLAGIAIQGTLREHLERKGKRRPMGFKPDESL</sequence>
<dbReference type="RefSeq" id="WP_095984792.1">
    <property type="nucleotide sequence ID" value="NZ_CP022098.1"/>
</dbReference>
<protein>
    <submittedName>
        <fullName evidence="1">Uncharacterized protein</fullName>
    </submittedName>
</protein>
<accession>A0A250IYI0</accession>
<dbReference type="AlphaFoldDB" id="A0A250IYI0"/>
<evidence type="ECO:0000313" key="2">
    <source>
        <dbReference type="Proteomes" id="UP000217257"/>
    </source>
</evidence>
<evidence type="ECO:0000313" key="1">
    <source>
        <dbReference type="EMBL" id="ATB36298.1"/>
    </source>
</evidence>